<organism evidence="5 6">
    <name type="scientific">Olsenella absiana</name>
    <dbReference type="NCBI Taxonomy" id="3115222"/>
    <lineage>
        <taxon>Bacteria</taxon>
        <taxon>Bacillati</taxon>
        <taxon>Actinomycetota</taxon>
        <taxon>Coriobacteriia</taxon>
        <taxon>Coriobacteriales</taxon>
        <taxon>Atopobiaceae</taxon>
        <taxon>Olsenella</taxon>
    </lineage>
</organism>
<evidence type="ECO:0000256" key="2">
    <source>
        <dbReference type="ARBA" id="ARBA00022553"/>
    </source>
</evidence>
<keyword evidence="6" id="KW-1185">Reference proteome</keyword>
<gene>
    <name evidence="3" type="primary">acpP</name>
    <name evidence="5" type="ORF">VXJ25_01860</name>
</gene>
<dbReference type="InterPro" id="IPR003231">
    <property type="entry name" value="ACP"/>
</dbReference>
<dbReference type="EMBL" id="JAZGJQ010000001">
    <property type="protein sequence ID" value="MEE6146745.1"/>
    <property type="molecule type" value="Genomic_DNA"/>
</dbReference>
<keyword evidence="3" id="KW-0275">Fatty acid biosynthesis</keyword>
<keyword evidence="3" id="KW-0444">Lipid biosynthesis</keyword>
<evidence type="ECO:0000259" key="4">
    <source>
        <dbReference type="PROSITE" id="PS50075"/>
    </source>
</evidence>
<evidence type="ECO:0000313" key="5">
    <source>
        <dbReference type="EMBL" id="MEE6146745.1"/>
    </source>
</evidence>
<evidence type="ECO:0000256" key="3">
    <source>
        <dbReference type="HAMAP-Rule" id="MF_01217"/>
    </source>
</evidence>
<dbReference type="PROSITE" id="PS50075">
    <property type="entry name" value="CARRIER"/>
    <property type="match status" value="1"/>
</dbReference>
<sequence>MDRAAILEKVRDLVSETLECDRDSVEEGTRFSDLGADSFDLLELVTAFEDEFGKTLDDDALQGIETVKDAVDAIENAQ</sequence>
<protein>
    <recommendedName>
        <fullName evidence="3">Acyl carrier protein</fullName>
        <shortName evidence="3">ACP</shortName>
    </recommendedName>
</protein>
<dbReference type="InterPro" id="IPR036736">
    <property type="entry name" value="ACP-like_sf"/>
</dbReference>
<dbReference type="InterPro" id="IPR044813">
    <property type="entry name" value="ACP_chloroplastic"/>
</dbReference>
<dbReference type="NCBIfam" id="NF002148">
    <property type="entry name" value="PRK00982.1-2"/>
    <property type="match status" value="1"/>
</dbReference>
<evidence type="ECO:0000256" key="1">
    <source>
        <dbReference type="ARBA" id="ARBA00022450"/>
    </source>
</evidence>
<dbReference type="Gene3D" id="1.10.1200.10">
    <property type="entry name" value="ACP-like"/>
    <property type="match status" value="1"/>
</dbReference>
<comment type="pathway">
    <text evidence="3">Lipid metabolism; fatty acid biosynthesis.</text>
</comment>
<comment type="function">
    <text evidence="3">Carrier of the growing fatty acid chain in fatty acid biosynthesis.</text>
</comment>
<feature type="modified residue" description="O-(pantetheine 4'-phosphoryl)serine" evidence="3">
    <location>
        <position position="38"/>
    </location>
</feature>
<dbReference type="Proteomes" id="UP001332931">
    <property type="component" value="Unassembled WGS sequence"/>
</dbReference>
<accession>A0ABU7R826</accession>
<keyword evidence="2 3" id="KW-0597">Phosphoprotein</keyword>
<comment type="caution">
    <text evidence="5">The sequence shown here is derived from an EMBL/GenBank/DDBJ whole genome shotgun (WGS) entry which is preliminary data.</text>
</comment>
<feature type="domain" description="Carrier" evidence="4">
    <location>
        <begin position="4"/>
        <end position="78"/>
    </location>
</feature>
<proteinExistence type="inferred from homology"/>
<dbReference type="SUPFAM" id="SSF47336">
    <property type="entry name" value="ACP-like"/>
    <property type="match status" value="1"/>
</dbReference>
<evidence type="ECO:0000313" key="6">
    <source>
        <dbReference type="Proteomes" id="UP001332931"/>
    </source>
</evidence>
<comment type="subcellular location">
    <subcellularLocation>
        <location evidence="3">Cytoplasm</location>
    </subcellularLocation>
</comment>
<dbReference type="PANTHER" id="PTHR46153">
    <property type="entry name" value="ACYL CARRIER PROTEIN"/>
    <property type="match status" value="1"/>
</dbReference>
<keyword evidence="1 3" id="KW-0596">Phosphopantetheine</keyword>
<dbReference type="HAMAP" id="MF_01217">
    <property type="entry name" value="Acyl_carrier"/>
    <property type="match status" value="1"/>
</dbReference>
<keyword evidence="3" id="KW-0443">Lipid metabolism</keyword>
<keyword evidence="3" id="KW-0276">Fatty acid metabolism</keyword>
<dbReference type="PANTHER" id="PTHR46153:SF2">
    <property type="entry name" value="ACYL CARRIER PROTEIN"/>
    <property type="match status" value="1"/>
</dbReference>
<dbReference type="NCBIfam" id="NF002150">
    <property type="entry name" value="PRK00982.1-4"/>
    <property type="match status" value="1"/>
</dbReference>
<dbReference type="InterPro" id="IPR009081">
    <property type="entry name" value="PP-bd_ACP"/>
</dbReference>
<reference evidence="5 6" key="1">
    <citation type="submission" date="2024-01" db="EMBL/GenBank/DDBJ databases">
        <title>Description of Olsenella sp. nov., isolated from pig feces.</title>
        <authorList>
            <person name="Chang Y.-H."/>
        </authorList>
    </citation>
    <scope>NUCLEOTIDE SEQUENCE [LARGE SCALE GENOMIC DNA]</scope>
    <source>
        <strain evidence="5 6">YH-ols2223</strain>
    </source>
</reference>
<keyword evidence="3" id="KW-0963">Cytoplasm</keyword>
<comment type="similarity">
    <text evidence="3">Belongs to the acyl carrier protein (ACP) family.</text>
</comment>
<dbReference type="RefSeq" id="WP_330957507.1">
    <property type="nucleotide sequence ID" value="NZ_JAZGJQ010000001.1"/>
</dbReference>
<dbReference type="Pfam" id="PF00550">
    <property type="entry name" value="PP-binding"/>
    <property type="match status" value="1"/>
</dbReference>
<name>A0ABU7R826_9ACTN</name>
<comment type="PTM">
    <text evidence="3">4'-phosphopantetheine is transferred from CoA to a specific serine of apo-ACP by AcpS. This modification is essential for activity because fatty acids are bound in thioester linkage to the sulfhydryl of the prosthetic group.</text>
</comment>